<dbReference type="EMBL" id="BK059106">
    <property type="protein sequence ID" value="DAE31283.1"/>
    <property type="molecule type" value="Genomic_DNA"/>
</dbReference>
<sequence>MPRGGKRMPSYRDIAETMDGDELDAILDVSLQGLARAREKGSQPMYSNSPEGLKSFKHDSEEYLTFVRNVNKTPTEGGKLRLVPDIESWAAFLGVTRHMITGYEKRSSDWKSTIDAVKGVITACKKQLAFTGKMPPVLAIFDLTNNSDYVNASEFRLSAEAAPEAKQITAEEWEKVIDAEPEAPKLSDFKLSDDLN</sequence>
<evidence type="ECO:0000313" key="1">
    <source>
        <dbReference type="EMBL" id="DAE31283.1"/>
    </source>
</evidence>
<name>A0A8S5RJC9_9VIRU</name>
<organism evidence="1">
    <name type="scientific">virus sp. ctHG14</name>
    <dbReference type="NCBI Taxonomy" id="2827626"/>
    <lineage>
        <taxon>Viruses</taxon>
    </lineage>
</organism>
<reference evidence="1" key="1">
    <citation type="journal article" date="2021" name="Proc. Natl. Acad. Sci. U.S.A.">
        <title>A Catalog of Tens of Thousands of Viruses from Human Metagenomes Reveals Hidden Associations with Chronic Diseases.</title>
        <authorList>
            <person name="Tisza M.J."/>
            <person name="Buck C.B."/>
        </authorList>
    </citation>
    <scope>NUCLEOTIDE SEQUENCE</scope>
    <source>
        <strain evidence="1">CtHG14</strain>
    </source>
</reference>
<accession>A0A8S5RJC9</accession>
<protein>
    <submittedName>
        <fullName evidence="1">DNA-packaging protein small subunit</fullName>
    </submittedName>
</protein>
<proteinExistence type="predicted"/>